<evidence type="ECO:0000256" key="1">
    <source>
        <dbReference type="SAM" id="Phobius"/>
    </source>
</evidence>
<dbReference type="EMBL" id="JAGGLL010000057">
    <property type="protein sequence ID" value="MBP2024277.1"/>
    <property type="molecule type" value="Genomic_DNA"/>
</dbReference>
<evidence type="ECO:0000313" key="2">
    <source>
        <dbReference type="EMBL" id="MBP2024277.1"/>
    </source>
</evidence>
<organism evidence="2 3">
    <name type="scientific">Clostridium punense</name>
    <dbReference type="NCBI Taxonomy" id="1054297"/>
    <lineage>
        <taxon>Bacteria</taxon>
        <taxon>Bacillati</taxon>
        <taxon>Bacillota</taxon>
        <taxon>Clostridia</taxon>
        <taxon>Eubacteriales</taxon>
        <taxon>Clostridiaceae</taxon>
        <taxon>Clostridium</taxon>
    </lineage>
</organism>
<dbReference type="RefSeq" id="WP_021282524.1">
    <property type="nucleotide sequence ID" value="NZ_JAGGLL010000057.1"/>
</dbReference>
<comment type="caution">
    <text evidence="2">The sequence shown here is derived from an EMBL/GenBank/DDBJ whole genome shotgun (WGS) entry which is preliminary data.</text>
</comment>
<keyword evidence="1" id="KW-0812">Transmembrane</keyword>
<dbReference type="Proteomes" id="UP001519308">
    <property type="component" value="Unassembled WGS sequence"/>
</dbReference>
<name>A0ABS4K926_9CLOT</name>
<keyword evidence="3" id="KW-1185">Reference proteome</keyword>
<accession>A0ABS4K926</accession>
<feature type="transmembrane region" description="Helical" evidence="1">
    <location>
        <begin position="62"/>
        <end position="83"/>
    </location>
</feature>
<feature type="transmembrane region" description="Helical" evidence="1">
    <location>
        <begin position="31"/>
        <end position="50"/>
    </location>
</feature>
<evidence type="ECO:0000313" key="3">
    <source>
        <dbReference type="Proteomes" id="UP001519308"/>
    </source>
</evidence>
<reference evidence="2 3" key="1">
    <citation type="submission" date="2021-03" db="EMBL/GenBank/DDBJ databases">
        <title>Genomic Encyclopedia of Type Strains, Phase IV (KMG-IV): sequencing the most valuable type-strain genomes for metagenomic binning, comparative biology and taxonomic classification.</title>
        <authorList>
            <person name="Goeker M."/>
        </authorList>
    </citation>
    <scope>NUCLEOTIDE SEQUENCE [LARGE SCALE GENOMIC DNA]</scope>
    <source>
        <strain evidence="2 3">DSM 28650</strain>
    </source>
</reference>
<sequence length="122" mass="13736">MDKKELLIGSSGIIAVVLTRKILESVGLDNISLQTKIFIFVIMLVIYAIKSIREKDRNVRKYSIISTILFLIFGVLLSIGMVIKEGFPQVDDVVRKPLGVVLFILFASILIPVYAARNTRRQ</sequence>
<keyword evidence="1" id="KW-0472">Membrane</keyword>
<keyword evidence="1" id="KW-1133">Transmembrane helix</keyword>
<proteinExistence type="predicted"/>
<feature type="transmembrane region" description="Helical" evidence="1">
    <location>
        <begin position="98"/>
        <end position="116"/>
    </location>
</feature>
<protein>
    <submittedName>
        <fullName evidence="2">Heme A synthase</fullName>
    </submittedName>
</protein>
<gene>
    <name evidence="2" type="ORF">J2Z44_004135</name>
</gene>